<dbReference type="VEuPathDB" id="FungiDB:H257_15823"/>
<dbReference type="RefSeq" id="XP_009842359.1">
    <property type="nucleotide sequence ID" value="XM_009844057.1"/>
</dbReference>
<organism evidence="1">
    <name type="scientific">Aphanomyces astaci</name>
    <name type="common">Crayfish plague agent</name>
    <dbReference type="NCBI Taxonomy" id="112090"/>
    <lineage>
        <taxon>Eukaryota</taxon>
        <taxon>Sar</taxon>
        <taxon>Stramenopiles</taxon>
        <taxon>Oomycota</taxon>
        <taxon>Saprolegniomycetes</taxon>
        <taxon>Saprolegniales</taxon>
        <taxon>Verrucalvaceae</taxon>
        <taxon>Aphanomyces</taxon>
    </lineage>
</organism>
<dbReference type="EMBL" id="KI913189">
    <property type="protein sequence ID" value="ETV68060.1"/>
    <property type="molecule type" value="Genomic_DNA"/>
</dbReference>
<sequence>MSTTSSESTVYTIDTPTEALWAVVDELRARRQTLLVNSRNERRNYKQRVEMFRKQLASNPAMRSNAEMQIQMMRQKKDFSRDNFERDTDSIISQIEAIERLLDQQKVRTAGSSLPPQSSKDSATLKASIDRLSLQWGELRSEVNIFKSEFLRQLDQLRQVVATLQK</sequence>
<reference evidence="1" key="1">
    <citation type="submission" date="2013-12" db="EMBL/GenBank/DDBJ databases">
        <title>The Genome Sequence of Aphanomyces astaci APO3.</title>
        <authorList>
            <consortium name="The Broad Institute Genomics Platform"/>
            <person name="Russ C."/>
            <person name="Tyler B."/>
            <person name="van West P."/>
            <person name="Dieguez-Uribeondo J."/>
            <person name="Young S.K."/>
            <person name="Zeng Q."/>
            <person name="Gargeya S."/>
            <person name="Fitzgerald M."/>
            <person name="Abouelleil A."/>
            <person name="Alvarado L."/>
            <person name="Chapman S.B."/>
            <person name="Gainer-Dewar J."/>
            <person name="Goldberg J."/>
            <person name="Griggs A."/>
            <person name="Gujja S."/>
            <person name="Hansen M."/>
            <person name="Howarth C."/>
            <person name="Imamovic A."/>
            <person name="Ireland A."/>
            <person name="Larimer J."/>
            <person name="McCowan C."/>
            <person name="Murphy C."/>
            <person name="Pearson M."/>
            <person name="Poon T.W."/>
            <person name="Priest M."/>
            <person name="Roberts A."/>
            <person name="Saif S."/>
            <person name="Shea T."/>
            <person name="Sykes S."/>
            <person name="Wortman J."/>
            <person name="Nusbaum C."/>
            <person name="Birren B."/>
        </authorList>
    </citation>
    <scope>NUCLEOTIDE SEQUENCE [LARGE SCALE GENOMIC DNA]</scope>
    <source>
        <strain evidence="1">APO3</strain>
    </source>
</reference>
<gene>
    <name evidence="1" type="ORF">H257_15823</name>
</gene>
<dbReference type="AlphaFoldDB" id="W4FKS8"/>
<accession>W4FKS8</accession>
<evidence type="ECO:0000313" key="1">
    <source>
        <dbReference type="EMBL" id="ETV68060.1"/>
    </source>
</evidence>
<name>W4FKS8_APHAT</name>
<proteinExistence type="predicted"/>
<dbReference type="OrthoDB" id="10409752at2759"/>
<protein>
    <submittedName>
        <fullName evidence="1">Uncharacterized protein</fullName>
    </submittedName>
</protein>
<dbReference type="GeneID" id="20817819"/>